<feature type="domain" description="Nitrite/sulphite reductase 4Fe-4S" evidence="16">
    <location>
        <begin position="168"/>
        <end position="328"/>
    </location>
</feature>
<dbReference type="PANTHER" id="PTHR11493:SF47">
    <property type="entry name" value="SULFITE REDUCTASE [NADPH] SUBUNIT BETA"/>
    <property type="match status" value="1"/>
</dbReference>
<dbReference type="Gene3D" id="3.30.413.10">
    <property type="entry name" value="Sulfite Reductase Hemoprotein, domain 1"/>
    <property type="match status" value="2"/>
</dbReference>
<dbReference type="UniPathway" id="UPA00140">
    <property type="reaction ID" value="UER00207"/>
</dbReference>
<keyword evidence="19" id="KW-1185">Reference proteome</keyword>
<keyword evidence="8 15" id="KW-0560">Oxidoreductase</keyword>
<dbReference type="Proteomes" id="UP000185062">
    <property type="component" value="Unassembled WGS sequence"/>
</dbReference>
<dbReference type="InterPro" id="IPR011786">
    <property type="entry name" value="CysI"/>
</dbReference>
<keyword evidence="5 15" id="KW-0349">Heme</keyword>
<dbReference type="GO" id="GO:0050311">
    <property type="term" value="F:sulfite reductase (ferredoxin) activity"/>
    <property type="evidence" value="ECO:0007669"/>
    <property type="project" value="TreeGrafter"/>
</dbReference>
<evidence type="ECO:0000256" key="15">
    <source>
        <dbReference type="HAMAP-Rule" id="MF_01540"/>
    </source>
</evidence>
<evidence type="ECO:0000256" key="2">
    <source>
        <dbReference type="ARBA" id="ARBA00010429"/>
    </source>
</evidence>
<gene>
    <name evidence="15" type="primary">cysI</name>
    <name evidence="18" type="ORF">SAMN02743940_1842</name>
</gene>
<evidence type="ECO:0000256" key="13">
    <source>
        <dbReference type="ARBA" id="ARBA00057160"/>
    </source>
</evidence>
<evidence type="ECO:0000256" key="1">
    <source>
        <dbReference type="ARBA" id="ARBA00004774"/>
    </source>
</evidence>
<evidence type="ECO:0000256" key="8">
    <source>
        <dbReference type="ARBA" id="ARBA00023002"/>
    </source>
</evidence>
<sequence>MTHDLQQKGKLSEEETLKVESHYLRGTIQQSLADQVTGSISADDAKLLKFHGSYQQDDRDLRTERMRQKLEPAYMFMIRVRMPGGVCSPQQWLQLDELGRKYANNSLRITTRQTFQFHGVIKRHLKSVIAGINHALLNTIAACGDVNRNVVCHNNPYLSPIHATVYEWSKRLSDHFLPRTQAYHEIWLDQKKVVGTEPENEEPLYGKTYLPRKFKIGIAIPPSNDIDVFSQDLGLIAIAQDNQLLGFNVCVGGGMGMTHSEPETYPRLGDVIGFCTPEQLLEVAENIVKIQRDFGNRVDRKQARLKYTIDSRSVDWFKAELNHRLGWSLAPEQPYLFENNNDHFGWIKDSQGHWHLSLSLLSGRIRDTPDQSLMTGLREIAKIHKGDFRLTTNQNLMIANISRTNKPKIAALVKKYCLPLPEQFSAIQRDALSCVAFPTCGLAMAESERTLPGFLTRLEIAMEKAGLDKDEQITVRVTGCPNGCARPYISEIALVGKSLGRYNLYLGADFAGQRLNKLYRESLTEDEIITELTPIFAHYARERQKGEHFGDFVIRSGYVEAVRHGSEFHKPRPEKERITQNA</sequence>
<dbReference type="FunFam" id="3.30.413.10:FF:000004">
    <property type="entry name" value="Sulfite reductase [NADPH] hemoprotein beta-component"/>
    <property type="match status" value="1"/>
</dbReference>
<evidence type="ECO:0000256" key="9">
    <source>
        <dbReference type="ARBA" id="ARBA00023004"/>
    </source>
</evidence>
<comment type="subunit">
    <text evidence="14 15">Alpha(8)-beta(8). The alpha component is a flavoprotein, the beta component is a hemoprotein.</text>
</comment>
<dbReference type="STRING" id="44575.SAMN05216419_10308"/>
<evidence type="ECO:0000256" key="4">
    <source>
        <dbReference type="ARBA" id="ARBA00022605"/>
    </source>
</evidence>
<name>A0A1N6IIK5_9PROT</name>
<feature type="domain" description="Nitrite/Sulfite reductase ferredoxin-like" evidence="17">
    <location>
        <begin position="349"/>
        <end position="415"/>
    </location>
</feature>
<dbReference type="PRINTS" id="PR00397">
    <property type="entry name" value="SIROHAEM"/>
</dbReference>
<dbReference type="eggNOG" id="COG0155">
    <property type="taxonomic scope" value="Bacteria"/>
</dbReference>
<dbReference type="InterPro" id="IPR036136">
    <property type="entry name" value="Nit/Sulf_reduc_fer-like_dom_sf"/>
</dbReference>
<comment type="cofactor">
    <cofactor evidence="15">
        <name>[4Fe-4S] cluster</name>
        <dbReference type="ChEBI" id="CHEBI:49883"/>
    </cofactor>
    <text evidence="15">Binds 1 [4Fe-4S] cluster per subunit.</text>
</comment>
<dbReference type="HAMAP" id="MF_01540">
    <property type="entry name" value="CysI"/>
    <property type="match status" value="1"/>
</dbReference>
<comment type="function">
    <text evidence="13 15">Component of the sulfite reductase complex that catalyzes the 6-electron reduction of sulfite to sulfide. This is one of several activities required for the biosynthesis of L-cysteine from sulfate.</text>
</comment>
<accession>A0A1N6IIK5</accession>
<feature type="binding site" evidence="15">
    <location>
        <position position="484"/>
    </location>
    <ligand>
        <name>[4Fe-4S] cluster</name>
        <dbReference type="ChEBI" id="CHEBI:49883"/>
    </ligand>
</feature>
<evidence type="ECO:0000313" key="19">
    <source>
        <dbReference type="Proteomes" id="UP000185062"/>
    </source>
</evidence>
<dbReference type="EMBL" id="FSRO01000001">
    <property type="protein sequence ID" value="SIO31857.1"/>
    <property type="molecule type" value="Genomic_DNA"/>
</dbReference>
<dbReference type="GO" id="GO:0020037">
    <property type="term" value="F:heme binding"/>
    <property type="evidence" value="ECO:0007669"/>
    <property type="project" value="InterPro"/>
</dbReference>
<dbReference type="Pfam" id="PF01077">
    <property type="entry name" value="NIR_SIR"/>
    <property type="match status" value="1"/>
</dbReference>
<feature type="binding site" description="axial binding residue" evidence="15">
    <location>
        <position position="484"/>
    </location>
    <ligand>
        <name>siroheme</name>
        <dbReference type="ChEBI" id="CHEBI:60052"/>
    </ligand>
    <ligandPart>
        <name>Fe</name>
        <dbReference type="ChEBI" id="CHEBI:18248"/>
    </ligandPart>
</feature>
<keyword evidence="6 15" id="KW-0479">Metal-binding</keyword>
<keyword evidence="10 15" id="KW-0411">Iron-sulfur</keyword>
<evidence type="ECO:0000256" key="3">
    <source>
        <dbReference type="ARBA" id="ARBA00022485"/>
    </source>
</evidence>
<comment type="cofactor">
    <cofactor evidence="15">
        <name>siroheme</name>
        <dbReference type="ChEBI" id="CHEBI:60052"/>
    </cofactor>
    <text evidence="15">Binds 1 siroheme per subunit.</text>
</comment>
<keyword evidence="9 15" id="KW-0408">Iron</keyword>
<evidence type="ECO:0000313" key="18">
    <source>
        <dbReference type="EMBL" id="SIO31857.1"/>
    </source>
</evidence>
<protein>
    <recommendedName>
        <fullName evidence="15">Sulfite reductase [NADPH] hemoprotein beta-component</fullName>
        <shortName evidence="15">SiR-HP</shortName>
        <shortName evidence="15">SiRHP</shortName>
        <ecNumber evidence="15">1.8.1.2</ecNumber>
    </recommendedName>
</protein>
<evidence type="ECO:0000256" key="10">
    <source>
        <dbReference type="ARBA" id="ARBA00023014"/>
    </source>
</evidence>
<keyword evidence="7 15" id="KW-0521">NADP</keyword>
<comment type="similarity">
    <text evidence="2 15">Belongs to the nitrite and sulfite reductase 4Fe-4S domain family.</text>
</comment>
<dbReference type="RefSeq" id="WP_028461944.1">
    <property type="nucleotide sequence ID" value="NZ_FSRO01000001.1"/>
</dbReference>
<dbReference type="Pfam" id="PF03460">
    <property type="entry name" value="NIR_SIR_ferr"/>
    <property type="match status" value="2"/>
</dbReference>
<evidence type="ECO:0000259" key="17">
    <source>
        <dbReference type="Pfam" id="PF03460"/>
    </source>
</evidence>
<dbReference type="EC" id="1.8.1.2" evidence="15"/>
<dbReference type="PANTHER" id="PTHR11493">
    <property type="entry name" value="SULFITE REDUCTASE [NADPH] SUBUNIT BETA-RELATED"/>
    <property type="match status" value="1"/>
</dbReference>
<dbReference type="GO" id="GO:0000103">
    <property type="term" value="P:sulfate assimilation"/>
    <property type="evidence" value="ECO:0007669"/>
    <property type="project" value="UniProtKB-UniRule"/>
</dbReference>
<dbReference type="GO" id="GO:0019344">
    <property type="term" value="P:cysteine biosynthetic process"/>
    <property type="evidence" value="ECO:0007669"/>
    <property type="project" value="UniProtKB-KW"/>
</dbReference>
<dbReference type="AlphaFoldDB" id="A0A1N6IIK5"/>
<dbReference type="GO" id="GO:0050661">
    <property type="term" value="F:NADP binding"/>
    <property type="evidence" value="ECO:0007669"/>
    <property type="project" value="InterPro"/>
</dbReference>
<dbReference type="GO" id="GO:0009337">
    <property type="term" value="C:sulfite reductase complex (NADPH)"/>
    <property type="evidence" value="ECO:0007669"/>
    <property type="project" value="InterPro"/>
</dbReference>
<dbReference type="NCBIfam" id="NF010029">
    <property type="entry name" value="PRK13504.1"/>
    <property type="match status" value="1"/>
</dbReference>
<evidence type="ECO:0000256" key="14">
    <source>
        <dbReference type="ARBA" id="ARBA00062253"/>
    </source>
</evidence>
<dbReference type="PROSITE" id="PS00365">
    <property type="entry name" value="NIR_SIR"/>
    <property type="match status" value="1"/>
</dbReference>
<feature type="domain" description="Nitrite/Sulfite reductase ferredoxin-like" evidence="17">
    <location>
        <begin position="71"/>
        <end position="133"/>
    </location>
</feature>
<dbReference type="GO" id="GO:0004783">
    <property type="term" value="F:sulfite reductase (NADPH) activity"/>
    <property type="evidence" value="ECO:0007669"/>
    <property type="project" value="UniProtKB-UniRule"/>
</dbReference>
<evidence type="ECO:0000256" key="5">
    <source>
        <dbReference type="ARBA" id="ARBA00022617"/>
    </source>
</evidence>
<comment type="catalytic activity">
    <reaction evidence="12 15">
        <text>hydrogen sulfide + 3 NADP(+) + 3 H2O = sulfite + 3 NADPH + 4 H(+)</text>
        <dbReference type="Rhea" id="RHEA:13801"/>
        <dbReference type="ChEBI" id="CHEBI:15377"/>
        <dbReference type="ChEBI" id="CHEBI:15378"/>
        <dbReference type="ChEBI" id="CHEBI:17359"/>
        <dbReference type="ChEBI" id="CHEBI:29919"/>
        <dbReference type="ChEBI" id="CHEBI:57783"/>
        <dbReference type="ChEBI" id="CHEBI:58349"/>
        <dbReference type="EC" id="1.8.1.2"/>
    </reaction>
</comment>
<dbReference type="FunFam" id="3.30.413.10:FF:000003">
    <property type="entry name" value="Sulfite reductase [NADPH] hemoprotein beta-component"/>
    <property type="match status" value="1"/>
</dbReference>
<keyword evidence="3 15" id="KW-0004">4Fe-4S</keyword>
<feature type="binding site" evidence="15">
    <location>
        <position position="440"/>
    </location>
    <ligand>
        <name>[4Fe-4S] cluster</name>
        <dbReference type="ChEBI" id="CHEBI:49883"/>
    </ligand>
</feature>
<evidence type="ECO:0000256" key="12">
    <source>
        <dbReference type="ARBA" id="ARBA00052219"/>
    </source>
</evidence>
<evidence type="ECO:0000256" key="7">
    <source>
        <dbReference type="ARBA" id="ARBA00022857"/>
    </source>
</evidence>
<dbReference type="GO" id="GO:0051539">
    <property type="term" value="F:4 iron, 4 sulfur cluster binding"/>
    <property type="evidence" value="ECO:0007669"/>
    <property type="project" value="UniProtKB-KW"/>
</dbReference>
<keyword evidence="4 15" id="KW-0028">Amino-acid biosynthesis</keyword>
<evidence type="ECO:0000256" key="6">
    <source>
        <dbReference type="ARBA" id="ARBA00022723"/>
    </source>
</evidence>
<organism evidence="18 19">
    <name type="scientific">Nitrosomonas cryotolerans ATCC 49181</name>
    <dbReference type="NCBI Taxonomy" id="1131553"/>
    <lineage>
        <taxon>Bacteria</taxon>
        <taxon>Pseudomonadati</taxon>
        <taxon>Pseudomonadota</taxon>
        <taxon>Betaproteobacteria</taxon>
        <taxon>Nitrosomonadales</taxon>
        <taxon>Nitrosomonadaceae</taxon>
        <taxon>Nitrosomonas</taxon>
    </lineage>
</organism>
<proteinExistence type="inferred from homology"/>
<evidence type="ECO:0000256" key="11">
    <source>
        <dbReference type="ARBA" id="ARBA00023192"/>
    </source>
</evidence>
<reference evidence="18 19" key="1">
    <citation type="submission" date="2016-12" db="EMBL/GenBank/DDBJ databases">
        <authorList>
            <person name="Song W.-J."/>
            <person name="Kurnit D.M."/>
        </authorList>
    </citation>
    <scope>NUCLEOTIDE SEQUENCE [LARGE SCALE GENOMIC DNA]</scope>
    <source>
        <strain evidence="18 19">ATCC 49181</strain>
    </source>
</reference>
<dbReference type="SUPFAM" id="SSF56014">
    <property type="entry name" value="Nitrite and sulphite reductase 4Fe-4S domain-like"/>
    <property type="match status" value="2"/>
</dbReference>
<keyword evidence="11 15" id="KW-0198">Cysteine biosynthesis</keyword>
<dbReference type="GO" id="GO:0046872">
    <property type="term" value="F:metal ion binding"/>
    <property type="evidence" value="ECO:0007669"/>
    <property type="project" value="UniProtKB-KW"/>
</dbReference>
<evidence type="ECO:0000259" key="16">
    <source>
        <dbReference type="Pfam" id="PF01077"/>
    </source>
</evidence>
<dbReference type="InterPro" id="IPR005117">
    <property type="entry name" value="NiRdtase/SiRdtase_haem-b_fer"/>
</dbReference>
<dbReference type="SUPFAM" id="SSF55124">
    <property type="entry name" value="Nitrite/Sulfite reductase N-terminal domain-like"/>
    <property type="match status" value="2"/>
</dbReference>
<dbReference type="InterPro" id="IPR045169">
    <property type="entry name" value="NO2/SO3_Rdtase_4Fe4S_prot"/>
</dbReference>
<feature type="binding site" evidence="15">
    <location>
        <position position="480"/>
    </location>
    <ligand>
        <name>[4Fe-4S] cluster</name>
        <dbReference type="ChEBI" id="CHEBI:49883"/>
    </ligand>
</feature>
<comment type="pathway">
    <text evidence="1 15">Sulfur metabolism; hydrogen sulfide biosynthesis; hydrogen sulfide from sulfite (NADPH route): step 1/1.</text>
</comment>
<dbReference type="InterPro" id="IPR045854">
    <property type="entry name" value="NO2/SO3_Rdtase_4Fe4S_sf"/>
</dbReference>
<dbReference type="InterPro" id="IPR006067">
    <property type="entry name" value="NO2/SO3_Rdtase_4Fe4S_dom"/>
</dbReference>
<dbReference type="InterPro" id="IPR006066">
    <property type="entry name" value="NO2/SO3_Rdtase_FeS/sirohaem_BS"/>
</dbReference>
<dbReference type="GO" id="GO:0070814">
    <property type="term" value="P:hydrogen sulfide biosynthetic process"/>
    <property type="evidence" value="ECO:0007669"/>
    <property type="project" value="UniProtKB-UniRule"/>
</dbReference>
<dbReference type="NCBIfam" id="TIGR02041">
    <property type="entry name" value="CysI"/>
    <property type="match status" value="1"/>
</dbReference>
<feature type="binding site" evidence="15">
    <location>
        <position position="434"/>
    </location>
    <ligand>
        <name>[4Fe-4S] cluster</name>
        <dbReference type="ChEBI" id="CHEBI:49883"/>
    </ligand>
</feature>